<gene>
    <name evidence="4" type="ORF">HQ865_03445</name>
</gene>
<sequence length="271" mass="28702">MKKLFTLLAALITAVRIFAQTPAATYTLPLDLASNQTVDAVAQIGDIGPNVSYIDLTSMITKLQGDLGAQTDNLNTNKNLLQIYTPMAVNLENPATYPDTQKREALTNSYNNAMKTVKGNVETSKKNIEKINADIAKITKVINNRMNIEQSQQNFRQWTSFIFAGLLAIIIGGFFYILFRSDNNNLASLLMGESGLQFITLFSLIISIILFGVLNILEGKELAAIISAIAGFILGKYDPAKVGGAAGGGAGNGGNPPPGGGGNGGNAGDGK</sequence>
<dbReference type="KEGG" id="mmab:HQ865_03445"/>
<dbReference type="RefSeq" id="WP_173413545.1">
    <property type="nucleotide sequence ID" value="NZ_CP054139.1"/>
</dbReference>
<protein>
    <submittedName>
        <fullName evidence="4">Uncharacterized protein</fullName>
    </submittedName>
</protein>
<evidence type="ECO:0000256" key="1">
    <source>
        <dbReference type="SAM" id="MobiDB-lite"/>
    </source>
</evidence>
<accession>A0A7D4Q1B3</accession>
<dbReference type="Proteomes" id="UP000505355">
    <property type="component" value="Chromosome"/>
</dbReference>
<keyword evidence="3" id="KW-0732">Signal</keyword>
<keyword evidence="5" id="KW-1185">Reference proteome</keyword>
<dbReference type="AlphaFoldDB" id="A0A7D4Q1B3"/>
<evidence type="ECO:0000256" key="3">
    <source>
        <dbReference type="SAM" id="SignalP"/>
    </source>
</evidence>
<feature type="transmembrane region" description="Helical" evidence="2">
    <location>
        <begin position="158"/>
        <end position="178"/>
    </location>
</feature>
<keyword evidence="2" id="KW-0472">Membrane</keyword>
<evidence type="ECO:0000313" key="5">
    <source>
        <dbReference type="Proteomes" id="UP000505355"/>
    </source>
</evidence>
<feature type="signal peptide" evidence="3">
    <location>
        <begin position="1"/>
        <end position="19"/>
    </location>
</feature>
<reference evidence="4 5" key="1">
    <citation type="submission" date="2020-05" db="EMBL/GenBank/DDBJ databases">
        <title>Mucilaginibacter mali sp. nov.</title>
        <authorList>
            <person name="Kim H.S."/>
            <person name="Lee K.C."/>
            <person name="Suh M.K."/>
            <person name="Kim J.-S."/>
            <person name="Han K.-I."/>
            <person name="Eom M.K."/>
            <person name="Shin Y.K."/>
            <person name="Lee J.-S."/>
        </authorList>
    </citation>
    <scope>NUCLEOTIDE SEQUENCE [LARGE SCALE GENOMIC DNA]</scope>
    <source>
        <strain evidence="4 5">G2-14</strain>
    </source>
</reference>
<evidence type="ECO:0000313" key="4">
    <source>
        <dbReference type="EMBL" id="QKJ28847.1"/>
    </source>
</evidence>
<dbReference type="EMBL" id="CP054139">
    <property type="protein sequence ID" value="QKJ28847.1"/>
    <property type="molecule type" value="Genomic_DNA"/>
</dbReference>
<keyword evidence="2" id="KW-0812">Transmembrane</keyword>
<feature type="chain" id="PRO_5028920949" evidence="3">
    <location>
        <begin position="20"/>
        <end position="271"/>
    </location>
</feature>
<feature type="region of interest" description="Disordered" evidence="1">
    <location>
        <begin position="247"/>
        <end position="271"/>
    </location>
</feature>
<organism evidence="4 5">
    <name type="scientific">Mucilaginibacter mali</name>
    <dbReference type="NCBI Taxonomy" id="2740462"/>
    <lineage>
        <taxon>Bacteria</taxon>
        <taxon>Pseudomonadati</taxon>
        <taxon>Bacteroidota</taxon>
        <taxon>Sphingobacteriia</taxon>
        <taxon>Sphingobacteriales</taxon>
        <taxon>Sphingobacteriaceae</taxon>
        <taxon>Mucilaginibacter</taxon>
    </lineage>
</organism>
<evidence type="ECO:0000256" key="2">
    <source>
        <dbReference type="SAM" id="Phobius"/>
    </source>
</evidence>
<name>A0A7D4Q1B3_9SPHI</name>
<feature type="transmembrane region" description="Helical" evidence="2">
    <location>
        <begin position="198"/>
        <end position="217"/>
    </location>
</feature>
<proteinExistence type="predicted"/>
<keyword evidence="2" id="KW-1133">Transmembrane helix</keyword>